<dbReference type="RefSeq" id="WP_416206657.1">
    <property type="nucleotide sequence ID" value="NZ_JBBKTX010000018.1"/>
</dbReference>
<evidence type="ECO:0000313" key="2">
    <source>
        <dbReference type="EMBL" id="MFK4753638.1"/>
    </source>
</evidence>
<name>A0ABW8NKZ4_9GAMM</name>
<comment type="caution">
    <text evidence="2">The sequence shown here is derived from an EMBL/GenBank/DDBJ whole genome shotgun (WGS) entry which is preliminary data.</text>
</comment>
<protein>
    <submittedName>
        <fullName evidence="2">Uncharacterized protein</fullName>
    </submittedName>
</protein>
<organism evidence="2 3">
    <name type="scientific">Oceanobacter antarcticus</name>
    <dbReference type="NCBI Taxonomy" id="3133425"/>
    <lineage>
        <taxon>Bacteria</taxon>
        <taxon>Pseudomonadati</taxon>
        <taxon>Pseudomonadota</taxon>
        <taxon>Gammaproteobacteria</taxon>
        <taxon>Oceanospirillales</taxon>
        <taxon>Oceanospirillaceae</taxon>
        <taxon>Oceanobacter</taxon>
    </lineage>
</organism>
<proteinExistence type="predicted"/>
<feature type="signal peptide" evidence="1">
    <location>
        <begin position="1"/>
        <end position="19"/>
    </location>
</feature>
<keyword evidence="1" id="KW-0732">Signal</keyword>
<dbReference type="EMBL" id="JBBKTX010000018">
    <property type="protein sequence ID" value="MFK4753638.1"/>
    <property type="molecule type" value="Genomic_DNA"/>
</dbReference>
<gene>
    <name evidence="2" type="ORF">WG929_14575</name>
</gene>
<reference evidence="2 3" key="1">
    <citation type="submission" date="2024-03" db="EMBL/GenBank/DDBJ databases">
        <title>High-quality draft genome sequence of Oceanobacter sp. wDCs-4.</title>
        <authorList>
            <person name="Dong C."/>
        </authorList>
    </citation>
    <scope>NUCLEOTIDE SEQUENCE [LARGE SCALE GENOMIC DNA]</scope>
    <source>
        <strain evidence="3">wDCs-4</strain>
    </source>
</reference>
<sequence>MKTWLFALLALLSPVTAIAADVIQLEGISILGSTEDAGIMTITSWKSPPDVEIPFEPINGYEEKRFEPLQPKQFQLEVEYAKRFRDGFGNQATERKAN</sequence>
<keyword evidence="3" id="KW-1185">Reference proteome</keyword>
<dbReference type="Proteomes" id="UP001620597">
    <property type="component" value="Unassembled WGS sequence"/>
</dbReference>
<evidence type="ECO:0000313" key="3">
    <source>
        <dbReference type="Proteomes" id="UP001620597"/>
    </source>
</evidence>
<feature type="chain" id="PRO_5047228610" evidence="1">
    <location>
        <begin position="20"/>
        <end position="98"/>
    </location>
</feature>
<accession>A0ABW8NKZ4</accession>
<evidence type="ECO:0000256" key="1">
    <source>
        <dbReference type="SAM" id="SignalP"/>
    </source>
</evidence>